<dbReference type="SUPFAM" id="SSF81383">
    <property type="entry name" value="F-box domain"/>
    <property type="match status" value="1"/>
</dbReference>
<dbReference type="Gene3D" id="1.20.1280.50">
    <property type="match status" value="1"/>
</dbReference>
<feature type="compositionally biased region" description="Low complexity" evidence="1">
    <location>
        <begin position="349"/>
        <end position="361"/>
    </location>
</feature>
<dbReference type="PROSITE" id="PS51061">
    <property type="entry name" value="R3H"/>
    <property type="match status" value="1"/>
</dbReference>
<dbReference type="SUPFAM" id="SSF82708">
    <property type="entry name" value="R3H domain"/>
    <property type="match status" value="1"/>
</dbReference>
<dbReference type="Proteomes" id="UP000070544">
    <property type="component" value="Unassembled WGS sequence"/>
</dbReference>
<evidence type="ECO:0000256" key="1">
    <source>
        <dbReference type="SAM" id="MobiDB-lite"/>
    </source>
</evidence>
<organism evidence="3 4">
    <name type="scientific">Gonapodya prolifera (strain JEL478)</name>
    <name type="common">Monoblepharis prolifera</name>
    <dbReference type="NCBI Taxonomy" id="1344416"/>
    <lineage>
        <taxon>Eukaryota</taxon>
        <taxon>Fungi</taxon>
        <taxon>Fungi incertae sedis</taxon>
        <taxon>Chytridiomycota</taxon>
        <taxon>Chytridiomycota incertae sedis</taxon>
        <taxon>Monoblepharidomycetes</taxon>
        <taxon>Monoblepharidales</taxon>
        <taxon>Gonapodyaceae</taxon>
        <taxon>Gonapodya</taxon>
    </lineage>
</organism>
<feature type="region of interest" description="Disordered" evidence="1">
    <location>
        <begin position="107"/>
        <end position="180"/>
    </location>
</feature>
<evidence type="ECO:0000313" key="4">
    <source>
        <dbReference type="Proteomes" id="UP000070544"/>
    </source>
</evidence>
<dbReference type="Gene3D" id="3.30.1370.50">
    <property type="entry name" value="R3H-like domain"/>
    <property type="match status" value="1"/>
</dbReference>
<dbReference type="CDD" id="cd09917">
    <property type="entry name" value="F-box_SF"/>
    <property type="match status" value="1"/>
</dbReference>
<dbReference type="EMBL" id="KQ965768">
    <property type="protein sequence ID" value="KXS14574.1"/>
    <property type="molecule type" value="Genomic_DNA"/>
</dbReference>
<dbReference type="OrthoDB" id="2359216at2759"/>
<feature type="compositionally biased region" description="Basic and acidic residues" evidence="1">
    <location>
        <begin position="164"/>
        <end position="180"/>
    </location>
</feature>
<protein>
    <recommendedName>
        <fullName evidence="2">R3H domain-containing protein</fullName>
    </recommendedName>
</protein>
<feature type="compositionally biased region" description="Polar residues" evidence="1">
    <location>
        <begin position="367"/>
        <end position="380"/>
    </location>
</feature>
<dbReference type="InterPro" id="IPR036867">
    <property type="entry name" value="R3H_dom_sf"/>
</dbReference>
<dbReference type="InterPro" id="IPR001374">
    <property type="entry name" value="R3H_dom"/>
</dbReference>
<keyword evidence="4" id="KW-1185">Reference proteome</keyword>
<proteinExistence type="predicted"/>
<feature type="region of interest" description="Disordered" evidence="1">
    <location>
        <begin position="345"/>
        <end position="380"/>
    </location>
</feature>
<feature type="compositionally biased region" description="Polar residues" evidence="1">
    <location>
        <begin position="107"/>
        <end position="133"/>
    </location>
</feature>
<evidence type="ECO:0000259" key="2">
    <source>
        <dbReference type="PROSITE" id="PS51061"/>
    </source>
</evidence>
<accession>A0A139ADB1</accession>
<dbReference type="InterPro" id="IPR036047">
    <property type="entry name" value="F-box-like_dom_sf"/>
</dbReference>
<dbReference type="AlphaFoldDB" id="A0A139ADB1"/>
<dbReference type="GO" id="GO:0003676">
    <property type="term" value="F:nucleic acid binding"/>
    <property type="evidence" value="ECO:0007669"/>
    <property type="project" value="UniProtKB-UniRule"/>
</dbReference>
<evidence type="ECO:0000313" key="3">
    <source>
        <dbReference type="EMBL" id="KXS14574.1"/>
    </source>
</evidence>
<name>A0A139ADB1_GONPJ</name>
<sequence>MAAQLLPGSSLPTEVWSSIFHYLPLGTLITVREASHVWSGLASAEFLNRTLRYKLDSVEASERDCAEALSSWRFGFGTSGTTAFRRDRIALVFDRIWRESLTAACQQQQKRVKRSNSSQKTRASAPRVQNQNHNDGDGSGRKSTRNDVPPKSSDERRKGKAKKREFNSDVEGDGKKLEERNDPVEITTTILLDPIELAAVTKMHTFVQDAVADELGEAPFKMTTELSANYVDVLDDFRRELAHNRGRGVVSREYASWEQRTELLRAELRRIIALCWAVGARRMFPFAPRENKEWRTRKQLRLAVEEAPPVSRLSANEMFHRAISCLDVVTAGTYGLEEYTPQLEPTVLSSSPHDSDSSLSDVEQEELATSSTPSAGKGQSSETQDWVLLLFRFLKDTSPAARVLRFPPGLTNRERKRIHQWTKRLSTKSKWGKGAKSMSFGEGQDRFVVVVKRGVDVKMM</sequence>
<reference evidence="3 4" key="1">
    <citation type="journal article" date="2015" name="Genome Biol. Evol.">
        <title>Phylogenomic analyses indicate that early fungi evolved digesting cell walls of algal ancestors of land plants.</title>
        <authorList>
            <person name="Chang Y."/>
            <person name="Wang S."/>
            <person name="Sekimoto S."/>
            <person name="Aerts A.L."/>
            <person name="Choi C."/>
            <person name="Clum A."/>
            <person name="LaButti K.M."/>
            <person name="Lindquist E.A."/>
            <person name="Yee Ngan C."/>
            <person name="Ohm R.A."/>
            <person name="Salamov A.A."/>
            <person name="Grigoriev I.V."/>
            <person name="Spatafora J.W."/>
            <person name="Berbee M.L."/>
        </authorList>
    </citation>
    <scope>NUCLEOTIDE SEQUENCE [LARGE SCALE GENOMIC DNA]</scope>
    <source>
        <strain evidence="3 4">JEL478</strain>
    </source>
</reference>
<feature type="domain" description="R3H" evidence="2">
    <location>
        <begin position="380"/>
        <end position="454"/>
    </location>
</feature>
<gene>
    <name evidence="3" type="ORF">M427DRAFT_44979</name>
</gene>